<evidence type="ECO:0000256" key="8">
    <source>
        <dbReference type="SAM" id="MobiDB-lite"/>
    </source>
</evidence>
<dbReference type="CDD" id="cd14688">
    <property type="entry name" value="bZIP_YAP"/>
    <property type="match status" value="1"/>
</dbReference>
<comment type="similarity">
    <text evidence="2">Belongs to the bZIP family.</text>
</comment>
<comment type="caution">
    <text evidence="9">The sequence shown here is derived from an EMBL/GenBank/DDBJ whole genome shotgun (WGS) entry which is preliminary data.</text>
</comment>
<keyword evidence="10" id="KW-1185">Reference proteome</keyword>
<accession>A0A9P9WJZ8</accession>
<reference evidence="9" key="1">
    <citation type="submission" date="2021-03" db="EMBL/GenBank/DDBJ databases">
        <title>Revisited historic fungal species revealed as producer of novel bioactive compounds through whole genome sequencing and comparative genomics.</title>
        <authorList>
            <person name="Vignolle G.A."/>
            <person name="Hochenegger N."/>
            <person name="Mach R.L."/>
            <person name="Mach-Aigner A.R."/>
            <person name="Javad Rahimi M."/>
            <person name="Salim K.A."/>
            <person name="Chan C.M."/>
            <person name="Lim L.B.L."/>
            <person name="Cai F."/>
            <person name="Druzhinina I.S."/>
            <person name="U'Ren J.M."/>
            <person name="Derntl C."/>
        </authorList>
    </citation>
    <scope>NUCLEOTIDE SEQUENCE</scope>
    <source>
        <strain evidence="9">TUCIM 5799</strain>
    </source>
</reference>
<keyword evidence="4" id="KW-0238">DNA-binding</keyword>
<feature type="compositionally biased region" description="Basic and acidic residues" evidence="8">
    <location>
        <begin position="1"/>
        <end position="12"/>
    </location>
</feature>
<evidence type="ECO:0000256" key="3">
    <source>
        <dbReference type="ARBA" id="ARBA00023015"/>
    </source>
</evidence>
<keyword evidence="6" id="KW-0539">Nucleus</keyword>
<dbReference type="InterPro" id="IPR050936">
    <property type="entry name" value="AP-1-like"/>
</dbReference>
<evidence type="ECO:0000256" key="5">
    <source>
        <dbReference type="ARBA" id="ARBA00023163"/>
    </source>
</evidence>
<dbReference type="PANTHER" id="PTHR40621:SF11">
    <property type="entry name" value="TRANSCRIPTION FACTOR KAPC-RELATED"/>
    <property type="match status" value="1"/>
</dbReference>
<evidence type="ECO:0000256" key="2">
    <source>
        <dbReference type="ARBA" id="ARBA00007163"/>
    </source>
</evidence>
<dbReference type="AlphaFoldDB" id="A0A9P9WJZ8"/>
<keyword evidence="3" id="KW-0805">Transcription regulation</keyword>
<feature type="region of interest" description="Disordered" evidence="8">
    <location>
        <begin position="1"/>
        <end position="65"/>
    </location>
</feature>
<proteinExistence type="inferred from homology"/>
<evidence type="ECO:0008006" key="11">
    <source>
        <dbReference type="Google" id="ProtNLM"/>
    </source>
</evidence>
<dbReference type="Gene3D" id="1.20.5.170">
    <property type="match status" value="1"/>
</dbReference>
<comment type="subcellular location">
    <subcellularLocation>
        <location evidence="1">Nucleus</location>
    </subcellularLocation>
</comment>
<dbReference type="Proteomes" id="UP000829685">
    <property type="component" value="Unassembled WGS sequence"/>
</dbReference>
<evidence type="ECO:0000313" key="9">
    <source>
        <dbReference type="EMBL" id="KAI1867461.1"/>
    </source>
</evidence>
<dbReference type="GO" id="GO:0001228">
    <property type="term" value="F:DNA-binding transcription activator activity, RNA polymerase II-specific"/>
    <property type="evidence" value="ECO:0007669"/>
    <property type="project" value="TreeGrafter"/>
</dbReference>
<evidence type="ECO:0000256" key="1">
    <source>
        <dbReference type="ARBA" id="ARBA00004123"/>
    </source>
</evidence>
<evidence type="ECO:0000256" key="6">
    <source>
        <dbReference type="ARBA" id="ARBA00023242"/>
    </source>
</evidence>
<keyword evidence="5" id="KW-0804">Transcription</keyword>
<evidence type="ECO:0000313" key="10">
    <source>
        <dbReference type="Proteomes" id="UP000829685"/>
    </source>
</evidence>
<dbReference type="SUPFAM" id="SSF57959">
    <property type="entry name" value="Leucine zipper domain"/>
    <property type="match status" value="1"/>
</dbReference>
<organism evidence="9 10">
    <name type="scientific">Neoarthrinium moseri</name>
    <dbReference type="NCBI Taxonomy" id="1658444"/>
    <lineage>
        <taxon>Eukaryota</taxon>
        <taxon>Fungi</taxon>
        <taxon>Dikarya</taxon>
        <taxon>Ascomycota</taxon>
        <taxon>Pezizomycotina</taxon>
        <taxon>Sordariomycetes</taxon>
        <taxon>Xylariomycetidae</taxon>
        <taxon>Amphisphaeriales</taxon>
        <taxon>Apiosporaceae</taxon>
        <taxon>Neoarthrinium</taxon>
    </lineage>
</organism>
<gene>
    <name evidence="9" type="ORF">JX265_007263</name>
</gene>
<evidence type="ECO:0000256" key="4">
    <source>
        <dbReference type="ARBA" id="ARBA00023125"/>
    </source>
</evidence>
<sequence>MAENQPRPDKPSFTDFWRNNESRGSPKQLTFVPYNHNISGRKKCLTGNKEETGSQEEYSQERAQARRSQVRKAQLQHRQRKADYVLQLQSDINALKIDIDGIELERQMLAKENEAIRESISAATTPRPGNSSRSGTTVASFHGYFGGFDVYDPWTMQAYQPISSPGWRIVGGSYGNACHWDMEAWGVQFYEGVSVQGNVGVCDGFFDHPITAWRDYIGNDGRHM</sequence>
<evidence type="ECO:0000256" key="7">
    <source>
        <dbReference type="SAM" id="Coils"/>
    </source>
</evidence>
<dbReference type="GO" id="GO:0090575">
    <property type="term" value="C:RNA polymerase II transcription regulator complex"/>
    <property type="evidence" value="ECO:0007669"/>
    <property type="project" value="TreeGrafter"/>
</dbReference>
<dbReference type="GO" id="GO:0000976">
    <property type="term" value="F:transcription cis-regulatory region binding"/>
    <property type="evidence" value="ECO:0007669"/>
    <property type="project" value="InterPro"/>
</dbReference>
<name>A0A9P9WJZ8_9PEZI</name>
<dbReference type="PANTHER" id="PTHR40621">
    <property type="entry name" value="TRANSCRIPTION FACTOR KAPC-RELATED"/>
    <property type="match status" value="1"/>
</dbReference>
<feature type="coiled-coil region" evidence="7">
    <location>
        <begin position="85"/>
        <end position="112"/>
    </location>
</feature>
<keyword evidence="7" id="KW-0175">Coiled coil</keyword>
<dbReference type="EMBL" id="JAFIMR010000018">
    <property type="protein sequence ID" value="KAI1867461.1"/>
    <property type="molecule type" value="Genomic_DNA"/>
</dbReference>
<protein>
    <recommendedName>
        <fullName evidence="11">BZIP domain-containing protein</fullName>
    </recommendedName>
</protein>
<feature type="compositionally biased region" description="Polar residues" evidence="8">
    <location>
        <begin position="17"/>
        <end position="28"/>
    </location>
</feature>
<dbReference type="InterPro" id="IPR046347">
    <property type="entry name" value="bZIP_sf"/>
</dbReference>